<evidence type="ECO:0000256" key="1">
    <source>
        <dbReference type="SAM" id="MobiDB-lite"/>
    </source>
</evidence>
<feature type="compositionally biased region" description="Basic and acidic residues" evidence="1">
    <location>
        <begin position="30"/>
        <end position="45"/>
    </location>
</feature>
<protein>
    <submittedName>
        <fullName evidence="2">Uncharacterized protein</fullName>
    </submittedName>
</protein>
<feature type="region of interest" description="Disordered" evidence="1">
    <location>
        <begin position="1"/>
        <end position="76"/>
    </location>
</feature>
<gene>
    <name evidence="2" type="ORF">NTEN_LOCUS16798</name>
</gene>
<evidence type="ECO:0000313" key="2">
    <source>
        <dbReference type="EMBL" id="CAB0011969.1"/>
    </source>
</evidence>
<keyword evidence="3" id="KW-1185">Reference proteome</keyword>
<reference evidence="2 3" key="1">
    <citation type="submission" date="2020-02" db="EMBL/GenBank/DDBJ databases">
        <authorList>
            <person name="Ferguson B K."/>
        </authorList>
    </citation>
    <scope>NUCLEOTIDE SEQUENCE [LARGE SCALE GENOMIC DNA]</scope>
</reference>
<sequence length="76" mass="8873">MYQPTCEKQAGRWKRSRPPEGRIQRRRFHPRQEAPHRPERIRQDSRVQINSDDAQTFSAPSGCRQEGPEEEEASAA</sequence>
<dbReference type="EMBL" id="CADCXU010024623">
    <property type="protein sequence ID" value="CAB0011969.1"/>
    <property type="molecule type" value="Genomic_DNA"/>
</dbReference>
<feature type="compositionally biased region" description="Polar residues" evidence="1">
    <location>
        <begin position="46"/>
        <end position="59"/>
    </location>
</feature>
<evidence type="ECO:0000313" key="3">
    <source>
        <dbReference type="Proteomes" id="UP000479000"/>
    </source>
</evidence>
<dbReference type="Proteomes" id="UP000479000">
    <property type="component" value="Unassembled WGS sequence"/>
</dbReference>
<organism evidence="2 3">
    <name type="scientific">Nesidiocoris tenuis</name>
    <dbReference type="NCBI Taxonomy" id="355587"/>
    <lineage>
        <taxon>Eukaryota</taxon>
        <taxon>Metazoa</taxon>
        <taxon>Ecdysozoa</taxon>
        <taxon>Arthropoda</taxon>
        <taxon>Hexapoda</taxon>
        <taxon>Insecta</taxon>
        <taxon>Pterygota</taxon>
        <taxon>Neoptera</taxon>
        <taxon>Paraneoptera</taxon>
        <taxon>Hemiptera</taxon>
        <taxon>Heteroptera</taxon>
        <taxon>Panheteroptera</taxon>
        <taxon>Cimicomorpha</taxon>
        <taxon>Miridae</taxon>
        <taxon>Dicyphina</taxon>
        <taxon>Nesidiocoris</taxon>
    </lineage>
</organism>
<proteinExistence type="predicted"/>
<accession>A0A6H5H7S3</accession>
<name>A0A6H5H7S3_9HEMI</name>
<dbReference type="AlphaFoldDB" id="A0A6H5H7S3"/>